<reference evidence="11" key="2">
    <citation type="submission" date="2025-05" db="UniProtKB">
        <authorList>
            <consortium name="Ensembl"/>
        </authorList>
    </citation>
    <scope>IDENTIFICATION</scope>
</reference>
<dbReference type="Ensembl" id="ENSCSET00000000547.1">
    <property type="protein sequence ID" value="ENSCSEP00000000521.1"/>
    <property type="gene ID" value="ENSCSEG00000000373.1"/>
</dbReference>
<dbReference type="AlphaFoldDB" id="A0A3P8UFC2"/>
<reference evidence="11 12" key="1">
    <citation type="journal article" date="2014" name="Nat. Genet.">
        <title>Whole-genome sequence of a flatfish provides insights into ZW sex chromosome evolution and adaptation to a benthic lifestyle.</title>
        <authorList>
            <person name="Chen S."/>
            <person name="Zhang G."/>
            <person name="Shao C."/>
            <person name="Huang Q."/>
            <person name="Liu G."/>
            <person name="Zhang P."/>
            <person name="Song W."/>
            <person name="An N."/>
            <person name="Chalopin D."/>
            <person name="Volff J.N."/>
            <person name="Hong Y."/>
            <person name="Li Q."/>
            <person name="Sha Z."/>
            <person name="Zhou H."/>
            <person name="Xie M."/>
            <person name="Yu Q."/>
            <person name="Liu Y."/>
            <person name="Xiang H."/>
            <person name="Wang N."/>
            <person name="Wu K."/>
            <person name="Yang C."/>
            <person name="Zhou Q."/>
            <person name="Liao X."/>
            <person name="Yang L."/>
            <person name="Hu Q."/>
            <person name="Zhang J."/>
            <person name="Meng L."/>
            <person name="Jin L."/>
            <person name="Tian Y."/>
            <person name="Lian J."/>
            <person name="Yang J."/>
            <person name="Miao G."/>
            <person name="Liu S."/>
            <person name="Liang Z."/>
            <person name="Yan F."/>
            <person name="Li Y."/>
            <person name="Sun B."/>
            <person name="Zhang H."/>
            <person name="Zhang J."/>
            <person name="Zhu Y."/>
            <person name="Du M."/>
            <person name="Zhao Y."/>
            <person name="Schartl M."/>
            <person name="Tang Q."/>
            <person name="Wang J."/>
        </authorList>
    </citation>
    <scope>NUCLEOTIDE SEQUENCE</scope>
</reference>
<keyword evidence="4" id="KW-0812">Transmembrane</keyword>
<comment type="similarity">
    <text evidence="2">Belongs to the galactose-3-O-sulfotransferase family.</text>
</comment>
<dbReference type="OrthoDB" id="514299at2759"/>
<proteinExistence type="inferred from homology"/>
<dbReference type="Gene3D" id="3.40.50.300">
    <property type="entry name" value="P-loop containing nucleotide triphosphate hydrolases"/>
    <property type="match status" value="1"/>
</dbReference>
<dbReference type="PANTHER" id="PTHR14647">
    <property type="entry name" value="GALACTOSE-3-O-SULFOTRANSFERASE"/>
    <property type="match status" value="1"/>
</dbReference>
<evidence type="ECO:0000256" key="10">
    <source>
        <dbReference type="SAM" id="MobiDB-lite"/>
    </source>
</evidence>
<keyword evidence="9" id="KW-0325">Glycoprotein</keyword>
<keyword evidence="8" id="KW-0472">Membrane</keyword>
<keyword evidence="5" id="KW-0735">Signal-anchor</keyword>
<dbReference type="GeneTree" id="ENSGT00950000182923"/>
<evidence type="ECO:0000256" key="6">
    <source>
        <dbReference type="ARBA" id="ARBA00022989"/>
    </source>
</evidence>
<evidence type="ECO:0000256" key="7">
    <source>
        <dbReference type="ARBA" id="ARBA00023034"/>
    </source>
</evidence>
<dbReference type="RefSeq" id="XP_008319043.1">
    <property type="nucleotide sequence ID" value="XM_008320821.3"/>
</dbReference>
<sequence length="467" mass="53255">MQRVMSQKKIFVVVVIISTISILLQKGGHLSWTMESFQIGCPSTRFHCGPESKPKHTNVAFLKTHKTASTTMQNLLFRFAERHNLTVALPVQGCGHQFCYPQSFTTRFVDPHTVPPNIIASHMRFNKAELQRLMPENTIYITILREPGSMFESLFSYYNQYCPSFRRVPNGLLEAFLDDPWHFYRPSEKDSMYAHNTLTHDLGGKKDHPSTDLAYAQAFIEEMEKDFSLVMITEHFDESLILLRHLLSWDLEDIVYLKHNMRTSNSKQSLTPSLIAKIRNWNFLDAILYDYFNASLWRQLSALGPGLLANELRLLEQEQGRLVKSCFSGQSPIFRSGEEIQNKDLRPFKPNKNVDIVGYEIPENVATGLSRQAQELCLKLIMPEVQYSNALLRSESLRHRRNMQFRSMHAAQQSLRTAAQHVQVQRSQQPAADPGPASETGIASNTNSASETQSQSVKAGTRSSQTQ</sequence>
<evidence type="ECO:0000313" key="12">
    <source>
        <dbReference type="Proteomes" id="UP000265120"/>
    </source>
</evidence>
<dbReference type="GO" id="GO:0000139">
    <property type="term" value="C:Golgi membrane"/>
    <property type="evidence" value="ECO:0007669"/>
    <property type="project" value="UniProtKB-SubCell"/>
</dbReference>
<keyword evidence="3" id="KW-0808">Transferase</keyword>
<dbReference type="PANTHER" id="PTHR14647:SF83">
    <property type="entry name" value="GALACTOSE-3-O-SULFOTRANSFERASE 3"/>
    <property type="match status" value="1"/>
</dbReference>
<evidence type="ECO:0000256" key="1">
    <source>
        <dbReference type="ARBA" id="ARBA00004323"/>
    </source>
</evidence>
<evidence type="ECO:0000256" key="4">
    <source>
        <dbReference type="ARBA" id="ARBA00022692"/>
    </source>
</evidence>
<feature type="region of interest" description="Disordered" evidence="10">
    <location>
        <begin position="408"/>
        <end position="467"/>
    </location>
</feature>
<dbReference type="KEGG" id="csem:103386512"/>
<keyword evidence="12" id="KW-1185">Reference proteome</keyword>
<evidence type="ECO:0000256" key="2">
    <source>
        <dbReference type="ARBA" id="ARBA00008124"/>
    </source>
</evidence>
<organism evidence="11 12">
    <name type="scientific">Cynoglossus semilaevis</name>
    <name type="common">Tongue sole</name>
    <dbReference type="NCBI Taxonomy" id="244447"/>
    <lineage>
        <taxon>Eukaryota</taxon>
        <taxon>Metazoa</taxon>
        <taxon>Chordata</taxon>
        <taxon>Craniata</taxon>
        <taxon>Vertebrata</taxon>
        <taxon>Euteleostomi</taxon>
        <taxon>Actinopterygii</taxon>
        <taxon>Neopterygii</taxon>
        <taxon>Teleostei</taxon>
        <taxon>Neoteleostei</taxon>
        <taxon>Acanthomorphata</taxon>
        <taxon>Carangaria</taxon>
        <taxon>Pleuronectiformes</taxon>
        <taxon>Pleuronectoidei</taxon>
        <taxon>Cynoglossidae</taxon>
        <taxon>Cynoglossinae</taxon>
        <taxon>Cynoglossus</taxon>
    </lineage>
</organism>
<dbReference type="CTD" id="89792"/>
<feature type="compositionally biased region" description="Polar residues" evidence="10">
    <location>
        <begin position="441"/>
        <end position="467"/>
    </location>
</feature>
<dbReference type="OMA" id="MPENTIY"/>
<keyword evidence="7" id="KW-0333">Golgi apparatus</keyword>
<dbReference type="RefSeq" id="XP_024916884.1">
    <property type="nucleotide sequence ID" value="XM_025061116.1"/>
</dbReference>
<evidence type="ECO:0000256" key="5">
    <source>
        <dbReference type="ARBA" id="ARBA00022968"/>
    </source>
</evidence>
<evidence type="ECO:0000256" key="8">
    <source>
        <dbReference type="ARBA" id="ARBA00023136"/>
    </source>
</evidence>
<evidence type="ECO:0000313" key="11">
    <source>
        <dbReference type="Ensembl" id="ENSCSEP00000000524.1"/>
    </source>
</evidence>
<dbReference type="InterPro" id="IPR027417">
    <property type="entry name" value="P-loop_NTPase"/>
</dbReference>
<dbReference type="Proteomes" id="UP000265120">
    <property type="component" value="Chromosome 1"/>
</dbReference>
<feature type="compositionally biased region" description="Polar residues" evidence="10">
    <location>
        <begin position="410"/>
        <end position="430"/>
    </location>
</feature>
<dbReference type="SUPFAM" id="SSF52540">
    <property type="entry name" value="P-loop containing nucleoside triphosphate hydrolases"/>
    <property type="match status" value="1"/>
</dbReference>
<accession>A0A3P8UFC2</accession>
<evidence type="ECO:0000256" key="3">
    <source>
        <dbReference type="ARBA" id="ARBA00022679"/>
    </source>
</evidence>
<dbReference type="GeneID" id="103386512"/>
<evidence type="ECO:0000256" key="9">
    <source>
        <dbReference type="ARBA" id="ARBA00023180"/>
    </source>
</evidence>
<dbReference type="InterPro" id="IPR009729">
    <property type="entry name" value="Gal-3-0_sulfotransfrase"/>
</dbReference>
<dbReference type="Pfam" id="PF06990">
    <property type="entry name" value="Gal-3-0_sulfotr"/>
    <property type="match status" value="1"/>
</dbReference>
<comment type="subcellular location">
    <subcellularLocation>
        <location evidence="1">Golgi apparatus membrane</location>
        <topology evidence="1">Single-pass type II membrane protein</topology>
    </subcellularLocation>
</comment>
<name>A0A3P8UFC2_CYNSE</name>
<keyword evidence="6" id="KW-1133">Transmembrane helix</keyword>
<dbReference type="GO" id="GO:0001733">
    <property type="term" value="F:galactosylceramide sulfotransferase activity"/>
    <property type="evidence" value="ECO:0007669"/>
    <property type="project" value="InterPro"/>
</dbReference>
<dbReference type="Ensembl" id="ENSCSET00000000550.1">
    <property type="protein sequence ID" value="ENSCSEP00000000524.1"/>
    <property type="gene ID" value="ENSCSEG00000000373.1"/>
</dbReference>
<protein>
    <submittedName>
        <fullName evidence="11">Galactose-3-O-sulfotransferase 3</fullName>
    </submittedName>
</protein>
<dbReference type="GO" id="GO:0009247">
    <property type="term" value="P:glycolipid biosynthetic process"/>
    <property type="evidence" value="ECO:0007669"/>
    <property type="project" value="InterPro"/>
</dbReference>